<evidence type="ECO:0000313" key="1">
    <source>
        <dbReference type="EMBL" id="KAJ3254591.1"/>
    </source>
</evidence>
<organism evidence="1 2">
    <name type="scientific">Boothiomyces macroporosus</name>
    <dbReference type="NCBI Taxonomy" id="261099"/>
    <lineage>
        <taxon>Eukaryota</taxon>
        <taxon>Fungi</taxon>
        <taxon>Fungi incertae sedis</taxon>
        <taxon>Chytridiomycota</taxon>
        <taxon>Chytridiomycota incertae sedis</taxon>
        <taxon>Chytridiomycetes</taxon>
        <taxon>Rhizophydiales</taxon>
        <taxon>Terramycetaceae</taxon>
        <taxon>Boothiomyces</taxon>
    </lineage>
</organism>
<dbReference type="InterPro" id="IPR027417">
    <property type="entry name" value="P-loop_NTPase"/>
</dbReference>
<dbReference type="EMBL" id="JADGKB010000082">
    <property type="protein sequence ID" value="KAJ3254591.1"/>
    <property type="molecule type" value="Genomic_DNA"/>
</dbReference>
<accession>A0AAD5UDK8</accession>
<dbReference type="Gene3D" id="3.40.50.300">
    <property type="entry name" value="P-loop containing nucleotide triphosphate hydrolases"/>
    <property type="match status" value="1"/>
</dbReference>
<gene>
    <name evidence="1" type="ORF">HK103_007076</name>
</gene>
<dbReference type="SUPFAM" id="SSF52540">
    <property type="entry name" value="P-loop containing nucleoside triphosphate hydrolases"/>
    <property type="match status" value="1"/>
</dbReference>
<keyword evidence="2" id="KW-1185">Reference proteome</keyword>
<evidence type="ECO:0000313" key="2">
    <source>
        <dbReference type="Proteomes" id="UP001210925"/>
    </source>
</evidence>
<reference evidence="1" key="1">
    <citation type="submission" date="2020-05" db="EMBL/GenBank/DDBJ databases">
        <title>Phylogenomic resolution of chytrid fungi.</title>
        <authorList>
            <person name="Stajich J.E."/>
            <person name="Amses K."/>
            <person name="Simmons R."/>
            <person name="Seto K."/>
            <person name="Myers J."/>
            <person name="Bonds A."/>
            <person name="Quandt C.A."/>
            <person name="Barry K."/>
            <person name="Liu P."/>
            <person name="Grigoriev I."/>
            <person name="Longcore J.E."/>
            <person name="James T.Y."/>
        </authorList>
    </citation>
    <scope>NUCLEOTIDE SEQUENCE</scope>
    <source>
        <strain evidence="1">PLAUS21</strain>
    </source>
</reference>
<evidence type="ECO:0008006" key="3">
    <source>
        <dbReference type="Google" id="ProtNLM"/>
    </source>
</evidence>
<name>A0AAD5UDK8_9FUNG</name>
<sequence>MKKQEIVAQFIRLCLEKNKKRPLVIGINGPQVNSLSSYFPSLLYFSMDDLYIPYSQQQTQTHPLLKQRGLPGTIDWKLGVQVISDLIDGKATRIPKYEKSLHSGKGDRLPIDQWPVAQKPQIILLEGWCLGFQAVDSPPPELALVNDHLKEFNQLYSYLDYFVQLKTRDIEIVYEWRWEQEEMMINEKGSGMDKSQVKDFVDRFMPCYRLYYGKDFMEGKRLVLVVDKNRDVVEYKQEL</sequence>
<protein>
    <recommendedName>
        <fullName evidence="3">Uridine kinase</fullName>
    </recommendedName>
</protein>
<dbReference type="Proteomes" id="UP001210925">
    <property type="component" value="Unassembled WGS sequence"/>
</dbReference>
<dbReference type="AlphaFoldDB" id="A0AAD5UDK8"/>
<proteinExistence type="predicted"/>
<comment type="caution">
    <text evidence="1">The sequence shown here is derived from an EMBL/GenBank/DDBJ whole genome shotgun (WGS) entry which is preliminary data.</text>
</comment>